<evidence type="ECO:0000313" key="3">
    <source>
        <dbReference type="Proteomes" id="UP000054279"/>
    </source>
</evidence>
<name>A0A0C9V9A7_SPHS4</name>
<protein>
    <submittedName>
        <fullName evidence="2">Unplaced genomic scaffold SPHSTscaffold_88, whole genome shotgun sequence</fullName>
    </submittedName>
</protein>
<reference evidence="2 3" key="1">
    <citation type="submission" date="2014-06" db="EMBL/GenBank/DDBJ databases">
        <title>Evolutionary Origins and Diversification of the Mycorrhizal Mutualists.</title>
        <authorList>
            <consortium name="DOE Joint Genome Institute"/>
            <consortium name="Mycorrhizal Genomics Consortium"/>
            <person name="Kohler A."/>
            <person name="Kuo A."/>
            <person name="Nagy L.G."/>
            <person name="Floudas D."/>
            <person name="Copeland A."/>
            <person name="Barry K.W."/>
            <person name="Cichocki N."/>
            <person name="Veneault-Fourrey C."/>
            <person name="LaButti K."/>
            <person name="Lindquist E.A."/>
            <person name="Lipzen A."/>
            <person name="Lundell T."/>
            <person name="Morin E."/>
            <person name="Murat C."/>
            <person name="Riley R."/>
            <person name="Ohm R."/>
            <person name="Sun H."/>
            <person name="Tunlid A."/>
            <person name="Henrissat B."/>
            <person name="Grigoriev I.V."/>
            <person name="Hibbett D.S."/>
            <person name="Martin F."/>
        </authorList>
    </citation>
    <scope>NUCLEOTIDE SEQUENCE [LARGE SCALE GENOMIC DNA]</scope>
    <source>
        <strain evidence="2 3">SS14</strain>
    </source>
</reference>
<accession>A0A0C9V9A7</accession>
<dbReference type="Proteomes" id="UP000054279">
    <property type="component" value="Unassembled WGS sequence"/>
</dbReference>
<gene>
    <name evidence="2" type="ORF">M422DRAFT_33479</name>
</gene>
<feature type="non-terminal residue" evidence="2">
    <location>
        <position position="102"/>
    </location>
</feature>
<dbReference type="EMBL" id="KN837163">
    <property type="protein sequence ID" value="KIJ38137.1"/>
    <property type="molecule type" value="Genomic_DNA"/>
</dbReference>
<dbReference type="AlphaFoldDB" id="A0A0C9V9A7"/>
<sequence length="102" mass="11150">IHPLTFSSRSHPIPLPTSSPAPNTLFSTTSAYTDTPPTSDPAYDFSGSATTMNTSVRSVETTKSPLKDEDTGVYEDAEARMGISPLGRRLRCLAFLLRVWME</sequence>
<feature type="region of interest" description="Disordered" evidence="1">
    <location>
        <begin position="1"/>
        <end position="41"/>
    </location>
</feature>
<evidence type="ECO:0000313" key="2">
    <source>
        <dbReference type="EMBL" id="KIJ38137.1"/>
    </source>
</evidence>
<keyword evidence="3" id="KW-1185">Reference proteome</keyword>
<feature type="compositionally biased region" description="Polar residues" evidence="1">
    <location>
        <begin position="20"/>
        <end position="37"/>
    </location>
</feature>
<organism evidence="2 3">
    <name type="scientific">Sphaerobolus stellatus (strain SS14)</name>
    <dbReference type="NCBI Taxonomy" id="990650"/>
    <lineage>
        <taxon>Eukaryota</taxon>
        <taxon>Fungi</taxon>
        <taxon>Dikarya</taxon>
        <taxon>Basidiomycota</taxon>
        <taxon>Agaricomycotina</taxon>
        <taxon>Agaricomycetes</taxon>
        <taxon>Phallomycetidae</taxon>
        <taxon>Geastrales</taxon>
        <taxon>Sphaerobolaceae</taxon>
        <taxon>Sphaerobolus</taxon>
    </lineage>
</organism>
<dbReference type="HOGENOM" id="CLU_148206_0_0_1"/>
<evidence type="ECO:0000256" key="1">
    <source>
        <dbReference type="SAM" id="MobiDB-lite"/>
    </source>
</evidence>
<feature type="compositionally biased region" description="Polar residues" evidence="1">
    <location>
        <begin position="1"/>
        <end position="12"/>
    </location>
</feature>
<feature type="non-terminal residue" evidence="2">
    <location>
        <position position="1"/>
    </location>
</feature>
<proteinExistence type="predicted"/>